<dbReference type="InterPro" id="IPR011009">
    <property type="entry name" value="Kinase-like_dom_sf"/>
</dbReference>
<evidence type="ECO:0000313" key="4">
    <source>
        <dbReference type="Proteomes" id="UP000236754"/>
    </source>
</evidence>
<dbReference type="SUPFAM" id="SSF56112">
    <property type="entry name" value="Protein kinase-like (PK-like)"/>
    <property type="match status" value="1"/>
</dbReference>
<evidence type="ECO:0000259" key="2">
    <source>
        <dbReference type="Pfam" id="PF01636"/>
    </source>
</evidence>
<accession>A0A1H6DYV9</accession>
<keyword evidence="4" id="KW-1185">Reference proteome</keyword>
<dbReference type="Pfam" id="PF01636">
    <property type="entry name" value="APH"/>
    <property type="match status" value="1"/>
</dbReference>
<organism evidence="3 4">
    <name type="scientific">Actinacidiphila yanglinensis</name>
    <dbReference type="NCBI Taxonomy" id="310779"/>
    <lineage>
        <taxon>Bacteria</taxon>
        <taxon>Bacillati</taxon>
        <taxon>Actinomycetota</taxon>
        <taxon>Actinomycetes</taxon>
        <taxon>Kitasatosporales</taxon>
        <taxon>Streptomycetaceae</taxon>
        <taxon>Actinacidiphila</taxon>
    </lineage>
</organism>
<gene>
    <name evidence="3" type="ORF">SAMN05216223_121101</name>
</gene>
<dbReference type="InterPro" id="IPR002575">
    <property type="entry name" value="Aminoglycoside_PTrfase"/>
</dbReference>
<reference evidence="3 4" key="1">
    <citation type="submission" date="2016-10" db="EMBL/GenBank/DDBJ databases">
        <authorList>
            <person name="de Groot N.N."/>
        </authorList>
    </citation>
    <scope>NUCLEOTIDE SEQUENCE [LARGE SCALE GENOMIC DNA]</scope>
    <source>
        <strain evidence="3 4">CGMCC 4.2023</strain>
    </source>
</reference>
<dbReference type="AlphaFoldDB" id="A0A1H6DYV9"/>
<sequence length="196" mass="19944">MNHLSAHGYPVPRLRPPGPSPLPPTDLVMRRLSGPTLLAAVQDGNVGPAAGGALLASLLHRLHAVPARIAADPAHRVLHLDLHPDNVMLTSDGPVVIDWCNSREGPAAWDWAMSALILAQAAVLGGPVAAAARAALTALLGGGAPLAVLADPDGPALQEAVRMRTGNPTMSAAEVAAIRGAAALVRELSVPGRPPV</sequence>
<feature type="compositionally biased region" description="Pro residues" evidence="1">
    <location>
        <begin position="13"/>
        <end position="24"/>
    </location>
</feature>
<dbReference type="GO" id="GO:0016740">
    <property type="term" value="F:transferase activity"/>
    <property type="evidence" value="ECO:0007669"/>
    <property type="project" value="UniProtKB-KW"/>
</dbReference>
<proteinExistence type="predicted"/>
<feature type="domain" description="Aminoglycoside phosphotransferase" evidence="2">
    <location>
        <begin position="66"/>
        <end position="136"/>
    </location>
</feature>
<keyword evidence="3" id="KW-0808">Transferase</keyword>
<feature type="region of interest" description="Disordered" evidence="1">
    <location>
        <begin position="1"/>
        <end position="24"/>
    </location>
</feature>
<name>A0A1H6DYV9_9ACTN</name>
<evidence type="ECO:0000256" key="1">
    <source>
        <dbReference type="SAM" id="MobiDB-lite"/>
    </source>
</evidence>
<evidence type="ECO:0000313" key="3">
    <source>
        <dbReference type="EMBL" id="SEG90174.1"/>
    </source>
</evidence>
<dbReference type="EMBL" id="FNVU01000021">
    <property type="protein sequence ID" value="SEG90174.1"/>
    <property type="molecule type" value="Genomic_DNA"/>
</dbReference>
<protein>
    <submittedName>
        <fullName evidence="3">Phosphotransferase enzyme family protein</fullName>
    </submittedName>
</protein>
<dbReference type="Proteomes" id="UP000236754">
    <property type="component" value="Unassembled WGS sequence"/>
</dbReference>
<dbReference type="Gene3D" id="3.90.1200.10">
    <property type="match status" value="1"/>
</dbReference>